<feature type="non-terminal residue" evidence="1">
    <location>
        <position position="1"/>
    </location>
</feature>
<evidence type="ECO:0000313" key="2">
    <source>
        <dbReference type="Proteomes" id="UP000257109"/>
    </source>
</evidence>
<keyword evidence="2" id="KW-1185">Reference proteome</keyword>
<dbReference type="Proteomes" id="UP000257109">
    <property type="component" value="Unassembled WGS sequence"/>
</dbReference>
<sequence length="153" mass="17681">MKSLPPLDLGKPRTKSMEISTQDCLSHLNAQKTHDHYGSQTLWAKVLFVFTWAYENHSHPSRPWYLIHDSLYTHNMNTLMTQSIRELIPLQTPRPNTLGFMGKPSTLEPLDEDPHKHLKDFHVVCSTMRPHGILQDYIKMKAFPFSLDGDAKD</sequence>
<name>A0A371H0R5_MUCPR</name>
<accession>A0A371H0R5</accession>
<organism evidence="1 2">
    <name type="scientific">Mucuna pruriens</name>
    <name type="common">Velvet bean</name>
    <name type="synonym">Dolichos pruriens</name>
    <dbReference type="NCBI Taxonomy" id="157652"/>
    <lineage>
        <taxon>Eukaryota</taxon>
        <taxon>Viridiplantae</taxon>
        <taxon>Streptophyta</taxon>
        <taxon>Embryophyta</taxon>
        <taxon>Tracheophyta</taxon>
        <taxon>Spermatophyta</taxon>
        <taxon>Magnoliopsida</taxon>
        <taxon>eudicotyledons</taxon>
        <taxon>Gunneridae</taxon>
        <taxon>Pentapetalae</taxon>
        <taxon>rosids</taxon>
        <taxon>fabids</taxon>
        <taxon>Fabales</taxon>
        <taxon>Fabaceae</taxon>
        <taxon>Papilionoideae</taxon>
        <taxon>50 kb inversion clade</taxon>
        <taxon>NPAAA clade</taxon>
        <taxon>indigoferoid/millettioid clade</taxon>
        <taxon>Phaseoleae</taxon>
        <taxon>Mucuna</taxon>
    </lineage>
</organism>
<reference evidence="1" key="1">
    <citation type="submission" date="2018-05" db="EMBL/GenBank/DDBJ databases">
        <title>Draft genome of Mucuna pruriens seed.</title>
        <authorList>
            <person name="Nnadi N.E."/>
            <person name="Vos R."/>
            <person name="Hasami M.H."/>
            <person name="Devisetty U.K."/>
            <person name="Aguiy J.C."/>
        </authorList>
    </citation>
    <scope>NUCLEOTIDE SEQUENCE [LARGE SCALE GENOMIC DNA]</scope>
    <source>
        <strain evidence="1">JCA_2017</strain>
    </source>
</reference>
<protein>
    <submittedName>
        <fullName evidence="1">Uncharacterized protein</fullName>
    </submittedName>
</protein>
<evidence type="ECO:0000313" key="1">
    <source>
        <dbReference type="EMBL" id="RDX96361.1"/>
    </source>
</evidence>
<gene>
    <name evidence="1" type="ORF">CR513_20992</name>
</gene>
<dbReference type="EMBL" id="QJKJ01003904">
    <property type="protein sequence ID" value="RDX96361.1"/>
    <property type="molecule type" value="Genomic_DNA"/>
</dbReference>
<dbReference type="AlphaFoldDB" id="A0A371H0R5"/>
<proteinExistence type="predicted"/>
<comment type="caution">
    <text evidence="1">The sequence shown here is derived from an EMBL/GenBank/DDBJ whole genome shotgun (WGS) entry which is preliminary data.</text>
</comment>
<dbReference type="OrthoDB" id="1422241at2759"/>